<evidence type="ECO:0000256" key="1">
    <source>
        <dbReference type="SAM" id="MobiDB-lite"/>
    </source>
</evidence>
<feature type="compositionally biased region" description="Basic and acidic residues" evidence="1">
    <location>
        <begin position="412"/>
        <end position="431"/>
    </location>
</feature>
<reference evidence="2 3" key="1">
    <citation type="journal article" date="2019" name="Nat. Ecol. Evol.">
        <title>Megaphylogeny resolves global patterns of mushroom evolution.</title>
        <authorList>
            <person name="Varga T."/>
            <person name="Krizsan K."/>
            <person name="Foldi C."/>
            <person name="Dima B."/>
            <person name="Sanchez-Garcia M."/>
            <person name="Sanchez-Ramirez S."/>
            <person name="Szollosi G.J."/>
            <person name="Szarkandi J.G."/>
            <person name="Papp V."/>
            <person name="Albert L."/>
            <person name="Andreopoulos W."/>
            <person name="Angelini C."/>
            <person name="Antonin V."/>
            <person name="Barry K.W."/>
            <person name="Bougher N.L."/>
            <person name="Buchanan P."/>
            <person name="Buyck B."/>
            <person name="Bense V."/>
            <person name="Catcheside P."/>
            <person name="Chovatia M."/>
            <person name="Cooper J."/>
            <person name="Damon W."/>
            <person name="Desjardin D."/>
            <person name="Finy P."/>
            <person name="Geml J."/>
            <person name="Haridas S."/>
            <person name="Hughes K."/>
            <person name="Justo A."/>
            <person name="Karasinski D."/>
            <person name="Kautmanova I."/>
            <person name="Kiss B."/>
            <person name="Kocsube S."/>
            <person name="Kotiranta H."/>
            <person name="LaButti K.M."/>
            <person name="Lechner B.E."/>
            <person name="Liimatainen K."/>
            <person name="Lipzen A."/>
            <person name="Lukacs Z."/>
            <person name="Mihaltcheva S."/>
            <person name="Morgado L.N."/>
            <person name="Niskanen T."/>
            <person name="Noordeloos M.E."/>
            <person name="Ohm R.A."/>
            <person name="Ortiz-Santana B."/>
            <person name="Ovrebo C."/>
            <person name="Racz N."/>
            <person name="Riley R."/>
            <person name="Savchenko A."/>
            <person name="Shiryaev A."/>
            <person name="Soop K."/>
            <person name="Spirin V."/>
            <person name="Szebenyi C."/>
            <person name="Tomsovsky M."/>
            <person name="Tulloss R.E."/>
            <person name="Uehling J."/>
            <person name="Grigoriev I.V."/>
            <person name="Vagvolgyi C."/>
            <person name="Papp T."/>
            <person name="Martin F.M."/>
            <person name="Miettinen O."/>
            <person name="Hibbett D.S."/>
            <person name="Nagy L.G."/>
        </authorList>
    </citation>
    <scope>NUCLEOTIDE SEQUENCE [LARGE SCALE GENOMIC DNA]</scope>
    <source>
        <strain evidence="2 3">FP101781</strain>
    </source>
</reference>
<name>A0A4Y7SUC7_COPMI</name>
<dbReference type="OrthoDB" id="2662290at2759"/>
<protein>
    <submittedName>
        <fullName evidence="2">Uncharacterized protein</fullName>
    </submittedName>
</protein>
<dbReference type="Proteomes" id="UP000298030">
    <property type="component" value="Unassembled WGS sequence"/>
</dbReference>
<dbReference type="STRING" id="71717.A0A4Y7SUC7"/>
<evidence type="ECO:0000313" key="3">
    <source>
        <dbReference type="Proteomes" id="UP000298030"/>
    </source>
</evidence>
<sequence length="549" mass="59690">MANANGTGGGPSMLTGAHNLAFAHADFRAAGRDMYMPVVNISFTGGDPSIPPGPSPGRHNERPSCPSTLQCHASVATNTSGTRDKRGLRWRISRFLIPALHQTVKHEQVIEVLHRSEDRPSPKPNSGINDRPEQPIEVFAIEEQELGTAEPRELTTPEVYVRSMLPSGKGLACWQPEPQCDDVGVEPGDVGVYSAGDGFNKLFNLWDDAAALNKRAFFLNEPAYHPPGATSRTSLGMADGRTYVSSFEFHCRSPRGAVLALTSSADLHEATDHTELRDCIIAHARLLYRHANAIRRIGLNESLSITTGCIKSERWALAAYRDPMMPPYDSLRLVQTSRDVAAGGTAYAWTDRGTSEARSGGGIPGGKNQCLFLRGFRLSFSREFHTLMKATSSSHMPADRENGNEHPPSYDPENRGPDGDERGGQGSHRDYSGANSLDGPSFGGAPSRNGGTVEAECGAQVESFPADRPEIYHPSETINRFLLEKIGSQLALSHDDDWVVHAGRSDWDVSPSYILQNVTSNRVCGLRKGELPDHPLRIHLVDASQVSPS</sequence>
<comment type="caution">
    <text evidence="2">The sequence shown here is derived from an EMBL/GenBank/DDBJ whole genome shotgun (WGS) entry which is preliminary data.</text>
</comment>
<dbReference type="EMBL" id="QPFP01000056">
    <property type="protein sequence ID" value="TEB25460.1"/>
    <property type="molecule type" value="Genomic_DNA"/>
</dbReference>
<feature type="region of interest" description="Disordered" evidence="1">
    <location>
        <begin position="390"/>
        <end position="456"/>
    </location>
</feature>
<feature type="region of interest" description="Disordered" evidence="1">
    <location>
        <begin position="46"/>
        <end position="68"/>
    </location>
</feature>
<dbReference type="AlphaFoldDB" id="A0A4Y7SUC7"/>
<gene>
    <name evidence="2" type="ORF">FA13DRAFT_1155886</name>
</gene>
<evidence type="ECO:0000313" key="2">
    <source>
        <dbReference type="EMBL" id="TEB25460.1"/>
    </source>
</evidence>
<accession>A0A4Y7SUC7</accession>
<organism evidence="2 3">
    <name type="scientific">Coprinellus micaceus</name>
    <name type="common">Glistening ink-cap mushroom</name>
    <name type="synonym">Coprinus micaceus</name>
    <dbReference type="NCBI Taxonomy" id="71717"/>
    <lineage>
        <taxon>Eukaryota</taxon>
        <taxon>Fungi</taxon>
        <taxon>Dikarya</taxon>
        <taxon>Basidiomycota</taxon>
        <taxon>Agaricomycotina</taxon>
        <taxon>Agaricomycetes</taxon>
        <taxon>Agaricomycetidae</taxon>
        <taxon>Agaricales</taxon>
        <taxon>Agaricineae</taxon>
        <taxon>Psathyrellaceae</taxon>
        <taxon>Coprinellus</taxon>
    </lineage>
</organism>
<proteinExistence type="predicted"/>
<feature type="region of interest" description="Disordered" evidence="1">
    <location>
        <begin position="114"/>
        <end position="133"/>
    </location>
</feature>
<keyword evidence="3" id="KW-1185">Reference proteome</keyword>